<evidence type="ECO:0000259" key="8">
    <source>
        <dbReference type="PROSITE" id="PS51898"/>
    </source>
</evidence>
<dbReference type="RefSeq" id="WP_240985810.1">
    <property type="nucleotide sequence ID" value="NZ_CDGJ01000005.1"/>
</dbReference>
<dbReference type="GO" id="GO:0003677">
    <property type="term" value="F:DNA binding"/>
    <property type="evidence" value="ECO:0007669"/>
    <property type="project" value="UniProtKB-UniRule"/>
</dbReference>
<proteinExistence type="inferred from homology"/>
<dbReference type="GO" id="GO:0006310">
    <property type="term" value="P:DNA recombination"/>
    <property type="evidence" value="ECO:0007669"/>
    <property type="project" value="UniProtKB-KW"/>
</dbReference>
<evidence type="ECO:0000256" key="2">
    <source>
        <dbReference type="ARBA" id="ARBA00008857"/>
    </source>
</evidence>
<dbReference type="EMBL" id="CDGJ01000005">
    <property type="protein sequence ID" value="CEJ05899.1"/>
    <property type="molecule type" value="Genomic_DNA"/>
</dbReference>
<keyword evidence="4 6" id="KW-0238">DNA-binding</keyword>
<dbReference type="InterPro" id="IPR044068">
    <property type="entry name" value="CB"/>
</dbReference>
<dbReference type="SUPFAM" id="SSF56349">
    <property type="entry name" value="DNA breaking-rejoining enzymes"/>
    <property type="match status" value="1"/>
</dbReference>
<evidence type="ECO:0000256" key="4">
    <source>
        <dbReference type="ARBA" id="ARBA00023125"/>
    </source>
</evidence>
<dbReference type="Gene3D" id="1.10.443.10">
    <property type="entry name" value="Intergrase catalytic core"/>
    <property type="match status" value="1"/>
</dbReference>
<keyword evidence="12" id="KW-1185">Reference proteome</keyword>
<organism evidence="10">
    <name type="scientific">Acididesulfobacillus acetoxydans</name>
    <dbReference type="NCBI Taxonomy" id="1561005"/>
    <lineage>
        <taxon>Bacteria</taxon>
        <taxon>Bacillati</taxon>
        <taxon>Bacillota</taxon>
        <taxon>Clostridia</taxon>
        <taxon>Eubacteriales</taxon>
        <taxon>Peptococcaceae</taxon>
        <taxon>Acididesulfobacillus</taxon>
    </lineage>
</organism>
<keyword evidence="3" id="KW-0229">DNA integration</keyword>
<dbReference type="PANTHER" id="PTHR30349:SF91">
    <property type="entry name" value="INTA PROTEIN"/>
    <property type="match status" value="1"/>
</dbReference>
<feature type="domain" description="Core-binding (CB)" evidence="9">
    <location>
        <begin position="73"/>
        <end position="155"/>
    </location>
</feature>
<evidence type="ECO:0000256" key="5">
    <source>
        <dbReference type="ARBA" id="ARBA00023172"/>
    </source>
</evidence>
<comment type="similarity">
    <text evidence="2">Belongs to the 'phage' integrase family.</text>
</comment>
<dbReference type="Pfam" id="PF14659">
    <property type="entry name" value="Phage_int_SAM_3"/>
    <property type="match status" value="1"/>
</dbReference>
<dbReference type="Pfam" id="PF00589">
    <property type="entry name" value="Phage_integrase"/>
    <property type="match status" value="1"/>
</dbReference>
<dbReference type="PROSITE" id="PS51900">
    <property type="entry name" value="CB"/>
    <property type="match status" value="1"/>
</dbReference>
<reference evidence="11" key="1">
    <citation type="submission" date="2014-11" db="EMBL/GenBank/DDBJ databases">
        <authorList>
            <person name="Hornung B.V."/>
        </authorList>
    </citation>
    <scope>NUCLEOTIDE SEQUENCE</scope>
    <source>
        <strain evidence="11">INE</strain>
    </source>
</reference>
<dbReference type="AlphaFoldDB" id="A0A8S0WQ76"/>
<dbReference type="GO" id="GO:0015074">
    <property type="term" value="P:DNA integration"/>
    <property type="evidence" value="ECO:0007669"/>
    <property type="project" value="UniProtKB-KW"/>
</dbReference>
<dbReference type="Proteomes" id="UP001071230">
    <property type="component" value="Unassembled WGS sequence"/>
</dbReference>
<keyword evidence="5" id="KW-0233">DNA recombination</keyword>
<gene>
    <name evidence="11" type="ORF">DEACI_0319</name>
    <name evidence="10" type="ORF">DEACI_3118</name>
</gene>
<reference evidence="10" key="2">
    <citation type="submission" date="2020-01" db="EMBL/GenBank/DDBJ databases">
        <authorList>
            <person name="Hornung B."/>
        </authorList>
    </citation>
    <scope>NUCLEOTIDE SEQUENCE</scope>
    <source>
        <strain evidence="10">PacBioINE</strain>
    </source>
</reference>
<protein>
    <submittedName>
        <fullName evidence="10 11">Integrase</fullName>
    </submittedName>
</protein>
<name>A0A8S0WQ76_9FIRM</name>
<dbReference type="EMBL" id="LR746496">
    <property type="protein sequence ID" value="CAA7602444.1"/>
    <property type="molecule type" value="Genomic_DNA"/>
</dbReference>
<comment type="function">
    <text evidence="1">Site-specific tyrosine recombinase, which acts by catalyzing the cutting and rejoining of the recombining DNA molecules.</text>
</comment>
<dbReference type="Proteomes" id="UP000836597">
    <property type="component" value="Chromosome"/>
</dbReference>
<sequence length="390" mass="44592">MSKKSRKRANGEGMLRERSDGRWEARVPTEIDPLTGKQKFKTFYGHSQAEARAKRDEYLTATRTGTYVEPKKVLFGDYLSAWLDRYVKPNIRESTYSLYHSHVKNHIKPELGGIELQKLNTDTLQDFYNKKTGRLSGSAINLMHLLIRGCLDYAVEEKHILYNPDSSKQIKRPRVEAREVKPFNQEELQKFLKAAKGDPFYPMFVLDLHTGLRKGELLALRWKNANLNDGVLHVERSIGRIGKPGGKGTQIVESPPKTKAGVRDIPLPNEIVSLLKAHRAAQIEQKLALGQKHSEDSYIFDNGYGKPVDPRWFLRKLKIILEKAELRNDIRVHTLRHTFGTMLAQARENPKNLQELLGHADIRTTLGTYVHSTLEDKKRAVDKLASLINE</sequence>
<evidence type="ECO:0000313" key="11">
    <source>
        <dbReference type="EMBL" id="CEJ05899.1"/>
    </source>
</evidence>
<dbReference type="PROSITE" id="PS51898">
    <property type="entry name" value="TYR_RECOMBINASE"/>
    <property type="match status" value="1"/>
</dbReference>
<dbReference type="KEGG" id="aacx:DEACI_3118"/>
<feature type="region of interest" description="Disordered" evidence="7">
    <location>
        <begin position="1"/>
        <end position="22"/>
    </location>
</feature>
<dbReference type="InterPro" id="IPR050090">
    <property type="entry name" value="Tyrosine_recombinase_XerCD"/>
</dbReference>
<accession>A0A8S0WQ76</accession>
<dbReference type="InterPro" id="IPR010998">
    <property type="entry name" value="Integrase_recombinase_N"/>
</dbReference>
<dbReference type="InterPro" id="IPR004107">
    <property type="entry name" value="Integrase_SAM-like_N"/>
</dbReference>
<evidence type="ECO:0000256" key="7">
    <source>
        <dbReference type="SAM" id="MobiDB-lite"/>
    </source>
</evidence>
<evidence type="ECO:0000313" key="12">
    <source>
        <dbReference type="Proteomes" id="UP001071230"/>
    </source>
</evidence>
<evidence type="ECO:0000256" key="1">
    <source>
        <dbReference type="ARBA" id="ARBA00003283"/>
    </source>
</evidence>
<evidence type="ECO:0000259" key="9">
    <source>
        <dbReference type="PROSITE" id="PS51900"/>
    </source>
</evidence>
<evidence type="ECO:0000256" key="6">
    <source>
        <dbReference type="PROSITE-ProRule" id="PRU01248"/>
    </source>
</evidence>
<feature type="domain" description="Tyr recombinase" evidence="8">
    <location>
        <begin position="178"/>
        <end position="382"/>
    </location>
</feature>
<evidence type="ECO:0000256" key="3">
    <source>
        <dbReference type="ARBA" id="ARBA00022908"/>
    </source>
</evidence>
<dbReference type="Gene3D" id="1.10.150.130">
    <property type="match status" value="1"/>
</dbReference>
<dbReference type="InterPro" id="IPR002104">
    <property type="entry name" value="Integrase_catalytic"/>
</dbReference>
<dbReference type="InterPro" id="IPR011010">
    <property type="entry name" value="DNA_brk_join_enz"/>
</dbReference>
<dbReference type="CDD" id="cd01189">
    <property type="entry name" value="INT_ICEBs1_C_like"/>
    <property type="match status" value="1"/>
</dbReference>
<evidence type="ECO:0000313" key="10">
    <source>
        <dbReference type="EMBL" id="CAA7602444.1"/>
    </source>
</evidence>
<dbReference type="InterPro" id="IPR013762">
    <property type="entry name" value="Integrase-like_cat_sf"/>
</dbReference>
<dbReference type="PANTHER" id="PTHR30349">
    <property type="entry name" value="PHAGE INTEGRASE-RELATED"/>
    <property type="match status" value="1"/>
</dbReference>